<name>A0A0L0C0W2_LUCCU</name>
<comment type="caution">
    <text evidence="2">The sequence shown here is derived from an EMBL/GenBank/DDBJ whole genome shotgun (WGS) entry which is preliminary data.</text>
</comment>
<dbReference type="STRING" id="7375.A0A0L0C0W2"/>
<reference evidence="2 3" key="1">
    <citation type="journal article" date="2015" name="Nat. Commun.">
        <title>Lucilia cuprina genome unlocks parasitic fly biology to underpin future interventions.</title>
        <authorList>
            <person name="Anstead C.A."/>
            <person name="Korhonen P.K."/>
            <person name="Young N.D."/>
            <person name="Hall R.S."/>
            <person name="Jex A.R."/>
            <person name="Murali S.C."/>
            <person name="Hughes D.S."/>
            <person name="Lee S.F."/>
            <person name="Perry T."/>
            <person name="Stroehlein A.J."/>
            <person name="Ansell B.R."/>
            <person name="Breugelmans B."/>
            <person name="Hofmann A."/>
            <person name="Qu J."/>
            <person name="Dugan S."/>
            <person name="Lee S.L."/>
            <person name="Chao H."/>
            <person name="Dinh H."/>
            <person name="Han Y."/>
            <person name="Doddapaneni H.V."/>
            <person name="Worley K.C."/>
            <person name="Muzny D.M."/>
            <person name="Ioannidis P."/>
            <person name="Waterhouse R.M."/>
            <person name="Zdobnov E.M."/>
            <person name="James P.J."/>
            <person name="Bagnall N.H."/>
            <person name="Kotze A.C."/>
            <person name="Gibbs R.A."/>
            <person name="Richards S."/>
            <person name="Batterham P."/>
            <person name="Gasser R.B."/>
        </authorList>
    </citation>
    <scope>NUCLEOTIDE SEQUENCE [LARGE SCALE GENOMIC DNA]</scope>
    <source>
        <strain evidence="2 3">LS</strain>
        <tissue evidence="2">Full body</tissue>
    </source>
</reference>
<dbReference type="OMA" id="SCESIHH"/>
<evidence type="ECO:0000256" key="1">
    <source>
        <dbReference type="SAM" id="MobiDB-lite"/>
    </source>
</evidence>
<protein>
    <submittedName>
        <fullName evidence="2">cAMP-specific 3',5'-cyclic phosphodiesterase, isoform I</fullName>
    </submittedName>
</protein>
<dbReference type="AlphaFoldDB" id="A0A0L0C0W2"/>
<feature type="region of interest" description="Disordered" evidence="1">
    <location>
        <begin position="98"/>
        <end position="130"/>
    </location>
</feature>
<dbReference type="EMBL" id="JRES01001065">
    <property type="protein sequence ID" value="KNC25881.1"/>
    <property type="molecule type" value="Genomic_DNA"/>
</dbReference>
<evidence type="ECO:0000313" key="3">
    <source>
        <dbReference type="Proteomes" id="UP000037069"/>
    </source>
</evidence>
<feature type="region of interest" description="Disordered" evidence="1">
    <location>
        <begin position="429"/>
        <end position="450"/>
    </location>
</feature>
<feature type="compositionally biased region" description="Low complexity" evidence="1">
    <location>
        <begin position="387"/>
        <end position="401"/>
    </location>
</feature>
<feature type="compositionally biased region" description="Polar residues" evidence="1">
    <location>
        <begin position="440"/>
        <end position="449"/>
    </location>
</feature>
<proteinExistence type="predicted"/>
<sequence>MNCNSNKIMNGLKVKQEEDLASGTLSILSSSNNSGSVRSSVAGVNGAQRNSFGNGSCISSSASTNNTCTNKKRKSKTTKCFSSTVFRCCLPCRGGSGSAAPATSPPHTPVPPNNSTKVDSTVKRKRSGKSAIELTTDGNESLIAAVKKHSLADTIGTSATTPISLKTLINDEEEDLQQHISAADIAAAKLASGILPRKAEPETLSDTSISPTTAVLQLAAGSASASSLLSTTTSLLSTTTAANTQVTFVANKTTTTQISPLTPPNTNSNFVYQPSILEQNNIVGKTINTSTASTIQATTPTSPLSPLPALTTAASSGATAVIATANTTTSTTTTSSSTASSTPSRCCCPPPQTSPLPHIKEEEESEQLLQRQHSANQDDDNLTEPTQQQQQQQNQQSQLDQLSPFTANPSGSSDSCTSLSATAVTTATTSSITGGGCTPQEFTNTSTPSPRIKHKFRKQHKSGWSRIILAPNSSLVPVGGGSGGTCGVANSSETLASSSNNSSSAATVSAAIAAAQATRLASSSATALATQQSSSSQLLPASKMQAEQGSIGDLQKYHSRYLKNRRHTLANVRNVLVPEPVKAIVQNLPPAFFIGEQRGDGRPFSSLPSV</sequence>
<feature type="compositionally biased region" description="Low complexity" evidence="1">
    <location>
        <begin position="328"/>
        <end position="344"/>
    </location>
</feature>
<organism evidence="2 3">
    <name type="scientific">Lucilia cuprina</name>
    <name type="common">Green bottle fly</name>
    <name type="synonym">Australian sheep blowfly</name>
    <dbReference type="NCBI Taxonomy" id="7375"/>
    <lineage>
        <taxon>Eukaryota</taxon>
        <taxon>Metazoa</taxon>
        <taxon>Ecdysozoa</taxon>
        <taxon>Arthropoda</taxon>
        <taxon>Hexapoda</taxon>
        <taxon>Insecta</taxon>
        <taxon>Pterygota</taxon>
        <taxon>Neoptera</taxon>
        <taxon>Endopterygota</taxon>
        <taxon>Diptera</taxon>
        <taxon>Brachycera</taxon>
        <taxon>Muscomorpha</taxon>
        <taxon>Oestroidea</taxon>
        <taxon>Calliphoridae</taxon>
        <taxon>Luciliinae</taxon>
        <taxon>Lucilia</taxon>
    </lineage>
</organism>
<feature type="compositionally biased region" description="Polar residues" evidence="1">
    <location>
        <begin position="403"/>
        <end position="414"/>
    </location>
</feature>
<feature type="region of interest" description="Disordered" evidence="1">
    <location>
        <begin position="328"/>
        <end position="417"/>
    </location>
</feature>
<dbReference type="OrthoDB" id="7413157at2759"/>
<evidence type="ECO:0000313" key="2">
    <source>
        <dbReference type="EMBL" id="KNC25881.1"/>
    </source>
</evidence>
<gene>
    <name evidence="2" type="ORF">FF38_08164</name>
</gene>
<dbReference type="Proteomes" id="UP000037069">
    <property type="component" value="Unassembled WGS sequence"/>
</dbReference>
<feature type="compositionally biased region" description="Pro residues" evidence="1">
    <location>
        <begin position="103"/>
        <end position="112"/>
    </location>
</feature>
<accession>A0A0L0C0W2</accession>
<keyword evidence="3" id="KW-1185">Reference proteome</keyword>